<dbReference type="EMBL" id="FTMK01000020">
    <property type="protein sequence ID" value="SIQ98654.1"/>
    <property type="molecule type" value="Genomic_DNA"/>
</dbReference>
<protein>
    <submittedName>
        <fullName evidence="1">Uncharacterized protein</fullName>
    </submittedName>
</protein>
<sequence length="135" mass="14524">MPARVKFEGGDQSETSQCYVTPNALILIAALSLTVVAHPAQAEVMSAAEIAEQIVDKDLVARRMGARVHLRYDVSGTVTIRAPFFSGTGSWERDGDRLCMTVRGGPNPGTSCHSFENLGGGRFRNSDGMVLQLNN</sequence>
<name>A0A1N6X8H1_9RHOB</name>
<evidence type="ECO:0000313" key="2">
    <source>
        <dbReference type="Proteomes" id="UP000323956"/>
    </source>
</evidence>
<dbReference type="AlphaFoldDB" id="A0A1N6X8H1"/>
<organism evidence="1 2">
    <name type="scientific">Paracoccus thiocyanatus</name>
    <dbReference type="NCBI Taxonomy" id="34006"/>
    <lineage>
        <taxon>Bacteria</taxon>
        <taxon>Pseudomonadati</taxon>
        <taxon>Pseudomonadota</taxon>
        <taxon>Alphaproteobacteria</taxon>
        <taxon>Rhodobacterales</taxon>
        <taxon>Paracoccaceae</taxon>
        <taxon>Paracoccus</taxon>
    </lineage>
</organism>
<dbReference type="Proteomes" id="UP000323956">
    <property type="component" value="Unassembled WGS sequence"/>
</dbReference>
<accession>A0A1N6X8H1</accession>
<evidence type="ECO:0000313" key="1">
    <source>
        <dbReference type="EMBL" id="SIQ98654.1"/>
    </source>
</evidence>
<reference evidence="1 2" key="1">
    <citation type="submission" date="2017-01" db="EMBL/GenBank/DDBJ databases">
        <authorList>
            <person name="Varghese N."/>
            <person name="Submissions S."/>
        </authorList>
    </citation>
    <scope>NUCLEOTIDE SEQUENCE [LARGE SCALE GENOMIC DNA]</scope>
    <source>
        <strain evidence="1 2">ATCC 700171</strain>
    </source>
</reference>
<dbReference type="OrthoDB" id="7778595at2"/>
<proteinExistence type="predicted"/>
<gene>
    <name evidence="1" type="ORF">SAMN05421641_1208</name>
</gene>
<dbReference type="RefSeq" id="WP_149766310.1">
    <property type="nucleotide sequence ID" value="NZ_FTMK01000020.1"/>
</dbReference>